<protein>
    <recommendedName>
        <fullName evidence="6">Thioredoxin domain-containing protein</fullName>
    </recommendedName>
</protein>
<keyword evidence="2" id="KW-0049">Antioxidant</keyword>
<keyword evidence="1" id="KW-0575">Peroxidase</keyword>
<dbReference type="Gene3D" id="3.30.1020.10">
    <property type="entry name" value="Antioxidant, Horf6, Chain A, domain2"/>
    <property type="match status" value="1"/>
</dbReference>
<dbReference type="AlphaFoldDB" id="A0A7S2W997"/>
<evidence type="ECO:0000256" key="4">
    <source>
        <dbReference type="ARBA" id="ARBA00023284"/>
    </source>
</evidence>
<dbReference type="InterPro" id="IPR036249">
    <property type="entry name" value="Thioredoxin-like_sf"/>
</dbReference>
<dbReference type="InterPro" id="IPR013766">
    <property type="entry name" value="Thioredoxin_domain"/>
</dbReference>
<reference evidence="7" key="1">
    <citation type="submission" date="2021-01" db="EMBL/GenBank/DDBJ databases">
        <authorList>
            <person name="Corre E."/>
            <person name="Pelletier E."/>
            <person name="Niang G."/>
            <person name="Scheremetjew M."/>
            <person name="Finn R."/>
            <person name="Kale V."/>
            <person name="Holt S."/>
            <person name="Cochrane G."/>
            <person name="Meng A."/>
            <person name="Brown T."/>
            <person name="Cohen L."/>
        </authorList>
    </citation>
    <scope>NUCLEOTIDE SEQUENCE</scope>
    <source>
        <strain evidence="7">CCMP1243</strain>
    </source>
</reference>
<evidence type="ECO:0000256" key="5">
    <source>
        <dbReference type="SAM" id="MobiDB-lite"/>
    </source>
</evidence>
<dbReference type="PROSITE" id="PS51352">
    <property type="entry name" value="THIOREDOXIN_2"/>
    <property type="match status" value="1"/>
</dbReference>
<dbReference type="Gene3D" id="3.40.30.10">
    <property type="entry name" value="Glutaredoxin"/>
    <property type="match status" value="1"/>
</dbReference>
<dbReference type="InterPro" id="IPR019479">
    <property type="entry name" value="Peroxiredoxin_C"/>
</dbReference>
<dbReference type="GO" id="GO:0005829">
    <property type="term" value="C:cytosol"/>
    <property type="evidence" value="ECO:0007669"/>
    <property type="project" value="TreeGrafter"/>
</dbReference>
<dbReference type="InterPro" id="IPR050217">
    <property type="entry name" value="Peroxiredoxin"/>
</dbReference>
<evidence type="ECO:0000256" key="3">
    <source>
        <dbReference type="ARBA" id="ARBA00023002"/>
    </source>
</evidence>
<gene>
    <name evidence="7" type="ORF">RMAR1173_LOCUS5368</name>
</gene>
<evidence type="ECO:0000256" key="1">
    <source>
        <dbReference type="ARBA" id="ARBA00022559"/>
    </source>
</evidence>
<dbReference type="PANTHER" id="PTHR10681">
    <property type="entry name" value="THIOREDOXIN PEROXIDASE"/>
    <property type="match status" value="1"/>
</dbReference>
<dbReference type="SUPFAM" id="SSF52833">
    <property type="entry name" value="Thioredoxin-like"/>
    <property type="match status" value="1"/>
</dbReference>
<sequence length="250" mass="27911">MREAAAEQAAGPRPGSKKGRTKGRDAAAVDESIVTPVLQIGDEIPNFQADSTVGMFDFHDLIDGSFAVLVTFTGDMDPVGTTEIGMLSKLMMDFRARDAKLVAISIGSKENHRKWIEEIQELQDCRVWFPIVADTDGEVSRLFNLVKPKAVNAKKNLKPATLVTVIDIDRRIRQLQFYPKTTGRNFYETIRSLDALQLSLFHQVVVPANWMQGEEVYVHPGLSSVVASSMFPKGFNELNTWYRPTPQPDV</sequence>
<dbReference type="GO" id="GO:0045454">
    <property type="term" value="P:cell redox homeostasis"/>
    <property type="evidence" value="ECO:0007669"/>
    <property type="project" value="TreeGrafter"/>
</dbReference>
<name>A0A7S2W997_9STRA</name>
<organism evidence="7">
    <name type="scientific">Rhizochromulina marina</name>
    <dbReference type="NCBI Taxonomy" id="1034831"/>
    <lineage>
        <taxon>Eukaryota</taxon>
        <taxon>Sar</taxon>
        <taxon>Stramenopiles</taxon>
        <taxon>Ochrophyta</taxon>
        <taxon>Dictyochophyceae</taxon>
        <taxon>Rhizochromulinales</taxon>
        <taxon>Rhizochromulina</taxon>
    </lineage>
</organism>
<dbReference type="Pfam" id="PF00578">
    <property type="entry name" value="AhpC-TSA"/>
    <property type="match status" value="1"/>
</dbReference>
<evidence type="ECO:0000256" key="2">
    <source>
        <dbReference type="ARBA" id="ARBA00022862"/>
    </source>
</evidence>
<keyword evidence="3" id="KW-0560">Oxidoreductase</keyword>
<keyword evidence="4" id="KW-0676">Redox-active center</keyword>
<feature type="region of interest" description="Disordered" evidence="5">
    <location>
        <begin position="1"/>
        <end position="28"/>
    </location>
</feature>
<evidence type="ECO:0000313" key="7">
    <source>
        <dbReference type="EMBL" id="CAD9673375.1"/>
    </source>
</evidence>
<dbReference type="GO" id="GO:0033554">
    <property type="term" value="P:cellular response to stress"/>
    <property type="evidence" value="ECO:0007669"/>
    <property type="project" value="TreeGrafter"/>
</dbReference>
<dbReference type="InterPro" id="IPR000866">
    <property type="entry name" value="AhpC/TSA"/>
</dbReference>
<dbReference type="GO" id="GO:0008379">
    <property type="term" value="F:thioredoxin peroxidase activity"/>
    <property type="evidence" value="ECO:0007669"/>
    <property type="project" value="TreeGrafter"/>
</dbReference>
<evidence type="ECO:0000259" key="6">
    <source>
        <dbReference type="PROSITE" id="PS51352"/>
    </source>
</evidence>
<dbReference type="EMBL" id="HBHJ01008292">
    <property type="protein sequence ID" value="CAD9673375.1"/>
    <property type="molecule type" value="Transcribed_RNA"/>
</dbReference>
<dbReference type="PANTHER" id="PTHR10681:SF121">
    <property type="entry name" value="ALKYL HYDROPEROXIDE REDUCTASE C"/>
    <property type="match status" value="1"/>
</dbReference>
<dbReference type="GO" id="GO:0006979">
    <property type="term" value="P:response to oxidative stress"/>
    <property type="evidence" value="ECO:0007669"/>
    <property type="project" value="TreeGrafter"/>
</dbReference>
<dbReference type="GO" id="GO:0042744">
    <property type="term" value="P:hydrogen peroxide catabolic process"/>
    <property type="evidence" value="ECO:0007669"/>
    <property type="project" value="TreeGrafter"/>
</dbReference>
<feature type="domain" description="Thioredoxin" evidence="6">
    <location>
        <begin position="38"/>
        <end position="198"/>
    </location>
</feature>
<proteinExistence type="predicted"/>
<dbReference type="Pfam" id="PF10417">
    <property type="entry name" value="1-cysPrx_C"/>
    <property type="match status" value="1"/>
</dbReference>
<accession>A0A7S2W997</accession>